<dbReference type="RefSeq" id="WP_111324898.1">
    <property type="nucleotide sequence ID" value="NZ_BIFX01000001.1"/>
</dbReference>
<keyword evidence="2" id="KW-1003">Cell membrane</keyword>
<dbReference type="PANTHER" id="PTHR30294">
    <property type="entry name" value="MEMBRANE COMPONENT OF ABC TRANSPORTER YHHJ-RELATED"/>
    <property type="match status" value="1"/>
</dbReference>
<evidence type="ECO:0000256" key="4">
    <source>
        <dbReference type="ARBA" id="ARBA00022989"/>
    </source>
</evidence>
<evidence type="ECO:0000313" key="9">
    <source>
        <dbReference type="EMBL" id="PZW24701.1"/>
    </source>
</evidence>
<dbReference type="PANTHER" id="PTHR30294:SF29">
    <property type="entry name" value="MULTIDRUG ABC TRANSPORTER PERMEASE YBHS-RELATED"/>
    <property type="match status" value="1"/>
</dbReference>
<feature type="transmembrane region" description="Helical" evidence="7">
    <location>
        <begin position="410"/>
        <end position="432"/>
    </location>
</feature>
<dbReference type="AlphaFoldDB" id="A0A326U2Q1"/>
<gene>
    <name evidence="9" type="ORF">EI42_04583</name>
</gene>
<feature type="transmembrane region" description="Helical" evidence="7">
    <location>
        <begin position="270"/>
        <end position="294"/>
    </location>
</feature>
<comment type="subcellular location">
    <subcellularLocation>
        <location evidence="1">Cell membrane</location>
        <topology evidence="1">Multi-pass membrane protein</topology>
    </subcellularLocation>
</comment>
<evidence type="ECO:0000256" key="7">
    <source>
        <dbReference type="SAM" id="Phobius"/>
    </source>
</evidence>
<feature type="transmembrane region" description="Helical" evidence="7">
    <location>
        <begin position="301"/>
        <end position="318"/>
    </location>
</feature>
<feature type="compositionally biased region" description="Polar residues" evidence="6">
    <location>
        <begin position="9"/>
        <end position="23"/>
    </location>
</feature>
<sequence>MSQIPSPPNEKQTTLAPGQGGAASQHTLRNISLIIGREYTTRVRQRSFVISTIIMLIIVALGTCVPTIIAFFNQGSNDQKTLTVANNAGSIAGMENTTLQKTLSDLLNGDASHYKLKLEQGNSQQLEQQVKAGKLSVLVVIDRGADQKLHFKYYTSNTDSIDPDQSAVQAMAQQIAILDRANQLHLTPQQTQDLFAPVTLDVVKTQQDARSGTDLAIGMITAFIGVILIFVTVFMYGIQVANGVAEEKGNRIIEILVNATTPFQLMVGKVIGIGAVGLTQMAALTVTGILFLLLQHPLQNALGIGQTGITIALAGVSIPLLLLVFVFFILGFLLYATLFAAVGALVSRQEEVSSAATPLTWLFMIGYIVSLYGATTASAIWFKILSFIPFFTPTVMLVRVGTMSAAPWEIGLSILLMIAGIFVCAWVAARIYRLGILMYGQRPNMKEIIRMIRSK</sequence>
<evidence type="ECO:0000313" key="10">
    <source>
        <dbReference type="Proteomes" id="UP000248806"/>
    </source>
</evidence>
<keyword evidence="10" id="KW-1185">Reference proteome</keyword>
<dbReference type="GO" id="GO:0005886">
    <property type="term" value="C:plasma membrane"/>
    <property type="evidence" value="ECO:0007669"/>
    <property type="project" value="UniProtKB-SubCell"/>
</dbReference>
<feature type="region of interest" description="Disordered" evidence="6">
    <location>
        <begin position="1"/>
        <end position="23"/>
    </location>
</feature>
<keyword evidence="3 7" id="KW-0812">Transmembrane</keyword>
<protein>
    <submittedName>
        <fullName evidence="9">ABC-2 type transport system permease protein</fullName>
    </submittedName>
</protein>
<comment type="caution">
    <text evidence="9">The sequence shown here is derived from an EMBL/GenBank/DDBJ whole genome shotgun (WGS) entry which is preliminary data.</text>
</comment>
<evidence type="ECO:0000256" key="2">
    <source>
        <dbReference type="ARBA" id="ARBA00022475"/>
    </source>
</evidence>
<dbReference type="InterPro" id="IPR051449">
    <property type="entry name" value="ABC-2_transporter_component"/>
</dbReference>
<keyword evidence="4 7" id="KW-1133">Transmembrane helix</keyword>
<keyword evidence="5 7" id="KW-0472">Membrane</keyword>
<organism evidence="9 10">
    <name type="scientific">Thermosporothrix hazakensis</name>
    <dbReference type="NCBI Taxonomy" id="644383"/>
    <lineage>
        <taxon>Bacteria</taxon>
        <taxon>Bacillati</taxon>
        <taxon>Chloroflexota</taxon>
        <taxon>Ktedonobacteria</taxon>
        <taxon>Ktedonobacterales</taxon>
        <taxon>Thermosporotrichaceae</taxon>
        <taxon>Thermosporothrix</taxon>
    </lineage>
</organism>
<evidence type="ECO:0000256" key="3">
    <source>
        <dbReference type="ARBA" id="ARBA00022692"/>
    </source>
</evidence>
<proteinExistence type="predicted"/>
<feature type="transmembrane region" description="Helical" evidence="7">
    <location>
        <begin position="215"/>
        <end position="238"/>
    </location>
</feature>
<feature type="transmembrane region" description="Helical" evidence="7">
    <location>
        <begin position="48"/>
        <end position="72"/>
    </location>
</feature>
<dbReference type="OrthoDB" id="142621at2"/>
<evidence type="ECO:0000256" key="6">
    <source>
        <dbReference type="SAM" id="MobiDB-lite"/>
    </source>
</evidence>
<evidence type="ECO:0000259" key="8">
    <source>
        <dbReference type="Pfam" id="PF12698"/>
    </source>
</evidence>
<dbReference type="GO" id="GO:0140359">
    <property type="term" value="F:ABC-type transporter activity"/>
    <property type="evidence" value="ECO:0007669"/>
    <property type="project" value="InterPro"/>
</dbReference>
<accession>A0A326U2Q1</accession>
<dbReference type="InterPro" id="IPR013525">
    <property type="entry name" value="ABC2_TM"/>
</dbReference>
<feature type="transmembrane region" description="Helical" evidence="7">
    <location>
        <begin position="359"/>
        <end position="390"/>
    </location>
</feature>
<name>A0A326U2Q1_THEHA</name>
<dbReference type="Pfam" id="PF12698">
    <property type="entry name" value="ABC2_membrane_3"/>
    <property type="match status" value="1"/>
</dbReference>
<dbReference type="Proteomes" id="UP000248806">
    <property type="component" value="Unassembled WGS sequence"/>
</dbReference>
<reference evidence="9 10" key="1">
    <citation type="submission" date="2018-06" db="EMBL/GenBank/DDBJ databases">
        <title>Genomic Encyclopedia of Archaeal and Bacterial Type Strains, Phase II (KMG-II): from individual species to whole genera.</title>
        <authorList>
            <person name="Goeker M."/>
        </authorList>
    </citation>
    <scope>NUCLEOTIDE SEQUENCE [LARGE SCALE GENOMIC DNA]</scope>
    <source>
        <strain evidence="9 10">ATCC BAA-1881</strain>
    </source>
</reference>
<feature type="transmembrane region" description="Helical" evidence="7">
    <location>
        <begin position="324"/>
        <end position="347"/>
    </location>
</feature>
<dbReference type="EMBL" id="QKUF01000021">
    <property type="protein sequence ID" value="PZW24701.1"/>
    <property type="molecule type" value="Genomic_DNA"/>
</dbReference>
<evidence type="ECO:0000256" key="1">
    <source>
        <dbReference type="ARBA" id="ARBA00004651"/>
    </source>
</evidence>
<feature type="domain" description="ABC-2 type transporter transmembrane" evidence="8">
    <location>
        <begin position="46"/>
        <end position="429"/>
    </location>
</feature>
<evidence type="ECO:0000256" key="5">
    <source>
        <dbReference type="ARBA" id="ARBA00023136"/>
    </source>
</evidence>